<dbReference type="HAMAP" id="MF_01479">
    <property type="entry name" value="WhiB"/>
    <property type="match status" value="1"/>
</dbReference>
<evidence type="ECO:0000313" key="13">
    <source>
        <dbReference type="EMBL" id="QSE90783.1"/>
    </source>
</evidence>
<sequence length="99" mass="11323">MTDLEWQQFARCKNIGADTFYPPDNEEMGTRLRRERAAKQICGPCVVRMQCRMHALLAAERYGVWGGLTESERRRVKRPYRFEPDLAATTVGATEGSGR</sequence>
<evidence type="ECO:0000256" key="8">
    <source>
        <dbReference type="ARBA" id="ARBA00023125"/>
    </source>
</evidence>
<accession>A0A974W5K4</accession>
<keyword evidence="3 11" id="KW-0004">4Fe-4S</keyword>
<dbReference type="Proteomes" id="UP000662986">
    <property type="component" value="Chromosome"/>
</dbReference>
<feature type="binding site" evidence="11">
    <location>
        <position position="42"/>
    </location>
    <ligand>
        <name>[4Fe-4S] cluster</name>
        <dbReference type="ChEBI" id="CHEBI:49883"/>
    </ligand>
</feature>
<evidence type="ECO:0000256" key="11">
    <source>
        <dbReference type="HAMAP-Rule" id="MF_01479"/>
    </source>
</evidence>
<comment type="cofactor">
    <cofactor evidence="11">
        <name>[4Fe-4S] cluster</name>
        <dbReference type="ChEBI" id="CHEBI:49883"/>
    </cofactor>
    <text evidence="11">Binds 1 [4Fe-4S] cluster per subunit. Following nitrosylation of the [4Fe-4S] cluster binds 1 [4Fe-8(NO)] cluster per subunit.</text>
</comment>
<dbReference type="Pfam" id="PF02467">
    <property type="entry name" value="Whib"/>
    <property type="match status" value="1"/>
</dbReference>
<comment type="PTM">
    <text evidence="11">Upon Fe-S cluster removal intramolecular disulfide bonds are formed.</text>
</comment>
<dbReference type="EMBL" id="CP070619">
    <property type="protein sequence ID" value="QSE90783.1"/>
    <property type="molecule type" value="Genomic_DNA"/>
</dbReference>
<evidence type="ECO:0000256" key="7">
    <source>
        <dbReference type="ARBA" id="ARBA00023015"/>
    </source>
</evidence>
<keyword evidence="10 11" id="KW-0804">Transcription</keyword>
<feature type="binding site" evidence="11">
    <location>
        <position position="12"/>
    </location>
    <ligand>
        <name>[4Fe-4S] cluster</name>
        <dbReference type="ChEBI" id="CHEBI:49883"/>
    </ligand>
</feature>
<protein>
    <recommendedName>
        <fullName evidence="11">Transcriptional regulator WhiB</fullName>
    </recommendedName>
</protein>
<feature type="binding site" evidence="11">
    <location>
        <position position="51"/>
    </location>
    <ligand>
        <name>[4Fe-4S] cluster</name>
        <dbReference type="ChEBI" id="CHEBI:49883"/>
    </ligand>
</feature>
<reference evidence="13 14" key="1">
    <citation type="journal article" date="2021" name="Microbiol. Resour. Announc.">
        <title>Complete Genome Sequences of Two Rhodococcus sp. Strains with Large and Linear Chromosomes, Isolated from Apple Rhizosphere.</title>
        <authorList>
            <person name="Benning S."/>
            <person name="Brugnone N."/>
            <person name="Siani R."/>
            <person name="Kublik S."/>
            <person name="Schloter M."/>
            <person name="Rad V."/>
        </authorList>
    </citation>
    <scope>NUCLEOTIDE SEQUENCE [LARGE SCALE GENOMIC DNA]</scope>
    <source>
        <strain evidence="13 14">R79</strain>
    </source>
</reference>
<keyword evidence="9 11" id="KW-1015">Disulfide bond</keyword>
<evidence type="ECO:0000259" key="12">
    <source>
        <dbReference type="PROSITE" id="PS51674"/>
    </source>
</evidence>
<evidence type="ECO:0000256" key="1">
    <source>
        <dbReference type="ARBA" id="ARBA00004496"/>
    </source>
</evidence>
<comment type="subcellular location">
    <subcellularLocation>
        <location evidence="1 11">Cytoplasm</location>
    </subcellularLocation>
</comment>
<evidence type="ECO:0000256" key="3">
    <source>
        <dbReference type="ARBA" id="ARBA00022485"/>
    </source>
</evidence>
<evidence type="ECO:0000256" key="2">
    <source>
        <dbReference type="ARBA" id="ARBA00006597"/>
    </source>
</evidence>
<keyword evidence="4 11" id="KW-0479">Metal-binding</keyword>
<name>A0A974W5K4_9NOCA</name>
<evidence type="ECO:0000256" key="9">
    <source>
        <dbReference type="ARBA" id="ARBA00023157"/>
    </source>
</evidence>
<keyword evidence="6 11" id="KW-0411">Iron-sulfur</keyword>
<organism evidence="13 14">
    <name type="scientific">Rhodococcus pseudokoreensis</name>
    <dbReference type="NCBI Taxonomy" id="2811421"/>
    <lineage>
        <taxon>Bacteria</taxon>
        <taxon>Bacillati</taxon>
        <taxon>Actinomycetota</taxon>
        <taxon>Actinomycetes</taxon>
        <taxon>Mycobacteriales</taxon>
        <taxon>Nocardiaceae</taxon>
        <taxon>Rhodococcus</taxon>
    </lineage>
</organism>
<gene>
    <name evidence="11" type="primary">whiB</name>
    <name evidence="13" type="ORF">JWS13_20210</name>
</gene>
<dbReference type="InterPro" id="IPR034768">
    <property type="entry name" value="4FE4S_WBL"/>
</dbReference>
<keyword evidence="8 11" id="KW-0238">DNA-binding</keyword>
<feature type="domain" description="4Fe-4S Wbl-type" evidence="12">
    <location>
        <begin position="11"/>
        <end position="75"/>
    </location>
</feature>
<dbReference type="PANTHER" id="PTHR38839">
    <property type="entry name" value="TRANSCRIPTIONAL REGULATOR WHID-RELATED"/>
    <property type="match status" value="1"/>
</dbReference>
<evidence type="ECO:0000313" key="14">
    <source>
        <dbReference type="Proteomes" id="UP000662986"/>
    </source>
</evidence>
<keyword evidence="7 11" id="KW-0805">Transcription regulation</keyword>
<evidence type="ECO:0000256" key="10">
    <source>
        <dbReference type="ARBA" id="ARBA00023163"/>
    </source>
</evidence>
<evidence type="ECO:0000256" key="4">
    <source>
        <dbReference type="ARBA" id="ARBA00022723"/>
    </source>
</evidence>
<comment type="function">
    <text evidence="11">Acts as a transcriptional regulator. Probably redox-responsive. The apo- but not holo-form probably binds DNA.</text>
</comment>
<proteinExistence type="inferred from homology"/>
<comment type="similarity">
    <text evidence="2 11">Belongs to the WhiB family.</text>
</comment>
<dbReference type="PROSITE" id="PS51674">
    <property type="entry name" value="4FE4S_WBL"/>
    <property type="match status" value="1"/>
</dbReference>
<evidence type="ECO:0000256" key="6">
    <source>
        <dbReference type="ARBA" id="ARBA00023014"/>
    </source>
</evidence>
<dbReference type="RefSeq" id="WP_206007205.1">
    <property type="nucleotide sequence ID" value="NZ_CP070619.1"/>
</dbReference>
<keyword evidence="14" id="KW-1185">Reference proteome</keyword>
<evidence type="ECO:0000256" key="5">
    <source>
        <dbReference type="ARBA" id="ARBA00023004"/>
    </source>
</evidence>
<keyword evidence="5 11" id="KW-0408">Iron</keyword>
<comment type="PTM">
    <text evidence="11">The Fe-S cluster can be nitrosylated by nitric oxide (NO).</text>
</comment>
<reference evidence="13 14" key="2">
    <citation type="journal article" date="2022" name="Arch. Microbiol.">
        <title>Rhodococcus pseudokoreensis sp. nov. isolated from the rhizosphere of young M26 apple rootstocks.</title>
        <authorList>
            <person name="Kampfer P."/>
            <person name="Glaeser S.P."/>
            <person name="Blom J."/>
            <person name="Wolf J."/>
            <person name="Benning S."/>
            <person name="Schloter M."/>
            <person name="Neumann-Schaal M."/>
        </authorList>
    </citation>
    <scope>NUCLEOTIDE SEQUENCE [LARGE SCALE GENOMIC DNA]</scope>
    <source>
        <strain evidence="13 14">R79</strain>
    </source>
</reference>
<dbReference type="InterPro" id="IPR003482">
    <property type="entry name" value="Whib"/>
</dbReference>
<keyword evidence="11" id="KW-0963">Cytoplasm</keyword>
<feature type="binding site" evidence="11">
    <location>
        <position position="45"/>
    </location>
    <ligand>
        <name>[4Fe-4S] cluster</name>
        <dbReference type="ChEBI" id="CHEBI:49883"/>
    </ligand>
</feature>